<organism evidence="1 2">
    <name type="scientific">Argiope bruennichi</name>
    <name type="common">Wasp spider</name>
    <name type="synonym">Aranea bruennichi</name>
    <dbReference type="NCBI Taxonomy" id="94029"/>
    <lineage>
        <taxon>Eukaryota</taxon>
        <taxon>Metazoa</taxon>
        <taxon>Ecdysozoa</taxon>
        <taxon>Arthropoda</taxon>
        <taxon>Chelicerata</taxon>
        <taxon>Arachnida</taxon>
        <taxon>Araneae</taxon>
        <taxon>Araneomorphae</taxon>
        <taxon>Entelegynae</taxon>
        <taxon>Araneoidea</taxon>
        <taxon>Araneidae</taxon>
        <taxon>Argiope</taxon>
    </lineage>
</organism>
<reference evidence="1" key="2">
    <citation type="submission" date="2020-06" db="EMBL/GenBank/DDBJ databases">
        <authorList>
            <person name="Sheffer M."/>
        </authorList>
    </citation>
    <scope>NUCLEOTIDE SEQUENCE</scope>
</reference>
<protein>
    <submittedName>
        <fullName evidence="1">Uncharacterized protein</fullName>
    </submittedName>
</protein>
<dbReference type="Proteomes" id="UP000807504">
    <property type="component" value="Unassembled WGS sequence"/>
</dbReference>
<dbReference type="AlphaFoldDB" id="A0A8T0EY49"/>
<gene>
    <name evidence="1" type="ORF">HNY73_012781</name>
</gene>
<dbReference type="EMBL" id="JABXBU010001863">
    <property type="protein sequence ID" value="KAF8782507.1"/>
    <property type="molecule type" value="Genomic_DNA"/>
</dbReference>
<evidence type="ECO:0000313" key="1">
    <source>
        <dbReference type="EMBL" id="KAF8782507.1"/>
    </source>
</evidence>
<comment type="caution">
    <text evidence="1">The sequence shown here is derived from an EMBL/GenBank/DDBJ whole genome shotgun (WGS) entry which is preliminary data.</text>
</comment>
<keyword evidence="2" id="KW-1185">Reference proteome</keyword>
<accession>A0A8T0EY49</accession>
<proteinExistence type="predicted"/>
<name>A0A8T0EY49_ARGBR</name>
<evidence type="ECO:0000313" key="2">
    <source>
        <dbReference type="Proteomes" id="UP000807504"/>
    </source>
</evidence>
<reference evidence="1" key="1">
    <citation type="journal article" date="2020" name="bioRxiv">
        <title>Chromosome-level reference genome of the European wasp spider Argiope bruennichi: a resource for studies on range expansion and evolutionary adaptation.</title>
        <authorList>
            <person name="Sheffer M.M."/>
            <person name="Hoppe A."/>
            <person name="Krehenwinkel H."/>
            <person name="Uhl G."/>
            <person name="Kuss A.W."/>
            <person name="Jensen L."/>
            <person name="Jensen C."/>
            <person name="Gillespie R.G."/>
            <person name="Hoff K.J."/>
            <person name="Prost S."/>
        </authorList>
    </citation>
    <scope>NUCLEOTIDE SEQUENCE</scope>
</reference>
<sequence length="108" mass="12313">MHLIRREAKFILKLSTDDGKLRRSPTTAAGVRGVEALYMRQTRKRRLDLISPTLMELLAAGKVNRPSLRLPASYSFYFLTMTRLLSSCHSSCLLRTRTPIQAAPDYLM</sequence>